<dbReference type="EMBL" id="CP000237">
    <property type="protein sequence ID" value="ABD46146.1"/>
    <property type="molecule type" value="Genomic_DNA"/>
</dbReference>
<feature type="compositionally biased region" description="Low complexity" evidence="1">
    <location>
        <begin position="39"/>
        <end position="52"/>
    </location>
</feature>
<feature type="compositionally biased region" description="Polar residues" evidence="1">
    <location>
        <begin position="26"/>
        <end position="38"/>
    </location>
</feature>
<reference evidence="3 4" key="1">
    <citation type="journal article" date="2006" name="PLoS Genet.">
        <title>Comparative genomics of emerging human ehrlichiosis agents.</title>
        <authorList>
            <person name="Dunning Hotopp J.C."/>
            <person name="Lin M."/>
            <person name="Madupu R."/>
            <person name="Crabtree J."/>
            <person name="Angiuoli S.V."/>
            <person name="Eisen J.A."/>
            <person name="Seshadri R."/>
            <person name="Ren Q."/>
            <person name="Wu M."/>
            <person name="Utterback T.R."/>
            <person name="Smith S."/>
            <person name="Lewis M."/>
            <person name="Khouri H."/>
            <person name="Zhang C."/>
            <person name="Niu H."/>
            <person name="Lin Q."/>
            <person name="Ohashi N."/>
            <person name="Zhi N."/>
            <person name="Nelson W."/>
            <person name="Brinkac L.M."/>
            <person name="Dodson R.J."/>
            <person name="Rosovitz M.J."/>
            <person name="Sundaram J."/>
            <person name="Daugherty S.C."/>
            <person name="Davidsen T."/>
            <person name="Durkin A.S."/>
            <person name="Gwinn M."/>
            <person name="Haft D.H."/>
            <person name="Selengut J.D."/>
            <person name="Sullivan S.A."/>
            <person name="Zafar N."/>
            <person name="Zhou L."/>
            <person name="Benahmed F."/>
            <person name="Forberger H."/>
            <person name="Halpin R."/>
            <person name="Mulligan S."/>
            <person name="Robinson J."/>
            <person name="White O."/>
            <person name="Rikihisa Y."/>
            <person name="Tettelin H."/>
        </authorList>
    </citation>
    <scope>NUCLEOTIDE SEQUENCE [LARGE SCALE GENOMIC DNA]</scope>
    <source>
        <strain evidence="4">ATCC VR-367 / Miyayama</strain>
    </source>
</reference>
<feature type="compositionally biased region" description="Basic and acidic residues" evidence="1">
    <location>
        <begin position="1"/>
        <end position="22"/>
    </location>
</feature>
<organism evidence="3 4">
    <name type="scientific">Ehrlichia sennetsu (strain ATCC VR-367 / Miyayama)</name>
    <name type="common">Neorickettsia sennetsu</name>
    <dbReference type="NCBI Taxonomy" id="222891"/>
    <lineage>
        <taxon>Bacteria</taxon>
        <taxon>Pseudomonadati</taxon>
        <taxon>Pseudomonadota</taxon>
        <taxon>Alphaproteobacteria</taxon>
        <taxon>Rickettsiales</taxon>
        <taxon>Anaplasmataceae</taxon>
        <taxon>Ehrlichia</taxon>
    </lineage>
</organism>
<keyword evidence="2" id="KW-0472">Membrane</keyword>
<dbReference type="AlphaFoldDB" id="Q2GDW2"/>
<dbReference type="OrthoDB" id="7165266at2"/>
<dbReference type="RefSeq" id="WP_011451840.1">
    <property type="nucleotide sequence ID" value="NC_007798.1"/>
</dbReference>
<proteinExistence type="predicted"/>
<accession>Q2GDW2</accession>
<evidence type="ECO:0000313" key="4">
    <source>
        <dbReference type="Proteomes" id="UP000001942"/>
    </source>
</evidence>
<feature type="compositionally biased region" description="Polar residues" evidence="1">
    <location>
        <begin position="53"/>
        <end position="65"/>
    </location>
</feature>
<keyword evidence="2" id="KW-0812">Transmembrane</keyword>
<feature type="region of interest" description="Disordered" evidence="1">
    <location>
        <begin position="1"/>
        <end position="71"/>
    </location>
</feature>
<dbReference type="STRING" id="222891.NSE_0449"/>
<keyword evidence="4" id="KW-1185">Reference proteome</keyword>
<dbReference type="HOGENOM" id="CLU_340613_0_0_5"/>
<evidence type="ECO:0000256" key="2">
    <source>
        <dbReference type="SAM" id="Phobius"/>
    </source>
</evidence>
<dbReference type="Proteomes" id="UP000001942">
    <property type="component" value="Chromosome"/>
</dbReference>
<protein>
    <submittedName>
        <fullName evidence="3">Uncharacterized protein</fullName>
    </submittedName>
</protein>
<gene>
    <name evidence="3" type="ordered locus">NSE_0449</name>
</gene>
<keyword evidence="2" id="KW-1133">Transmembrane helix</keyword>
<feature type="transmembrane region" description="Helical" evidence="2">
    <location>
        <begin position="768"/>
        <end position="789"/>
    </location>
</feature>
<dbReference type="KEGG" id="nse:NSE_0449"/>
<evidence type="ECO:0000256" key="1">
    <source>
        <dbReference type="SAM" id="MobiDB-lite"/>
    </source>
</evidence>
<sequence>MLPPDNRKKVDIQGTEEDHSQEEADQSTVTTQQGATDPQQQEGESQSEGAAQTTQQGATDPQQEHQPAFRRWSQNLAAASSALKKKAKESIDKTVKKLDKILPGESTDETRLRLLKAEEAQVFRENLQPGMELANVYASEISVTFGVRDVSVTSSGKGREVVVTANYLDASNNIAGPDDPDKAKLDDTPSNSIPFTSHREIHEWLARARMPEPLVAQLLARTIMNVTGANTIPSPIDPTTSPTVVVPGCDLEVLAAAEPVVGAAASSIVPLSEEKTVFPQAIYKIGPLSPQQKNALRAFCISLASSTTPRLRVPYQEVIVGEGKEKEVILAFYGFPKGERARLPFMQELHALSLEHTEDFKTVDILFKAILEHITPSPTGSTPEPLFKMLFDLVTRRSFLQIQTESLLHPWGLHLVGYICNKLGIQASLVDTLPRTKNCCARNESFYLEKKPYEVCTSALGGLGSVGIPITNTENSLEPLTKILRDILIKCQCAVKFCKNIPDAQIVPQHRSFCCVNVGRAEPESASLVLRILNAETQNILPNQVLFTQTRHYPDDYCVYAIDIDGIVKLTPEQAEKVAWVASKIPDIEKNIEVVVKQVASVLHFLGAESKNPLSLLECSRTTLNKGDVAVPALELSWGKPPWIKWHSRKSDKPEGVSEITEGVLLFDHGIVVASSIFTRGRTEVQRLAEELGFKLGAFMEEKNLPDTAHQESFSSKFVGKAGTPADQTVPGAFRRFSKRVSSFFERSKSEGKSTTQKKVRQPISDRLRNIFIAIATAVVLAAIIYIVIPLIPRLKNIPDALQVVGSILTGALISCLAYTCATKIQSNSQERE</sequence>
<name>Q2GDW2_EHRS3</name>
<evidence type="ECO:0000313" key="3">
    <source>
        <dbReference type="EMBL" id="ABD46146.1"/>
    </source>
</evidence>